<dbReference type="EMBL" id="JBBBZM010000041">
    <property type="protein sequence ID" value="KAL0636963.1"/>
    <property type="molecule type" value="Genomic_DNA"/>
</dbReference>
<feature type="compositionally biased region" description="Basic and acidic residues" evidence="1">
    <location>
        <begin position="414"/>
        <end position="423"/>
    </location>
</feature>
<gene>
    <name evidence="2" type="ORF">Q9L58_004066</name>
</gene>
<feature type="region of interest" description="Disordered" evidence="1">
    <location>
        <begin position="401"/>
        <end position="429"/>
    </location>
</feature>
<protein>
    <submittedName>
        <fullName evidence="2">Uncharacterized protein</fullName>
    </submittedName>
</protein>
<organism evidence="2 3">
    <name type="scientific">Discina gigas</name>
    <dbReference type="NCBI Taxonomy" id="1032678"/>
    <lineage>
        <taxon>Eukaryota</taxon>
        <taxon>Fungi</taxon>
        <taxon>Dikarya</taxon>
        <taxon>Ascomycota</taxon>
        <taxon>Pezizomycotina</taxon>
        <taxon>Pezizomycetes</taxon>
        <taxon>Pezizales</taxon>
        <taxon>Discinaceae</taxon>
        <taxon>Discina</taxon>
    </lineage>
</organism>
<evidence type="ECO:0000313" key="3">
    <source>
        <dbReference type="Proteomes" id="UP001447188"/>
    </source>
</evidence>
<reference evidence="2 3" key="1">
    <citation type="submission" date="2024-02" db="EMBL/GenBank/DDBJ databases">
        <title>Discinaceae phylogenomics.</title>
        <authorList>
            <person name="Dirks A.C."/>
            <person name="James T.Y."/>
        </authorList>
    </citation>
    <scope>NUCLEOTIDE SEQUENCE [LARGE SCALE GENOMIC DNA]</scope>
    <source>
        <strain evidence="2 3">ACD0624</strain>
    </source>
</reference>
<accession>A0ABR3GM57</accession>
<dbReference type="Proteomes" id="UP001447188">
    <property type="component" value="Unassembled WGS sequence"/>
</dbReference>
<dbReference type="Pfam" id="PF14441">
    <property type="entry name" value="OTT_1508_deam"/>
    <property type="match status" value="1"/>
</dbReference>
<evidence type="ECO:0000256" key="1">
    <source>
        <dbReference type="SAM" id="MobiDB-lite"/>
    </source>
</evidence>
<comment type="caution">
    <text evidence="2">The sequence shown here is derived from an EMBL/GenBank/DDBJ whole genome shotgun (WGS) entry which is preliminary data.</text>
</comment>
<name>A0ABR3GM57_9PEZI</name>
<dbReference type="InterPro" id="IPR027796">
    <property type="entry name" value="OTT_1508_deam-like"/>
</dbReference>
<proteinExistence type="predicted"/>
<keyword evidence="3" id="KW-1185">Reference proteome</keyword>
<evidence type="ECO:0000313" key="2">
    <source>
        <dbReference type="EMBL" id="KAL0636963.1"/>
    </source>
</evidence>
<sequence>MAEPLSPVSFAESVYALSKVVHVVKFRNISLRLSEDQRKNLRLLNDIALLLVTKSKSDVAAVSVERRTSQVHFYYAKNFPATLADKRHIDDLVADLQGLGSSTVRIEQMLKKVMLVCGEKILSRLSKVKATLLDNQAVEGLYLRSDRDGELHAHFQRNFSDWYAVYPTAAEFVTGFLSAIVGPVASEPQQLMEILRVAYLTGSYKPATPPDGANSGKQPESIFIDPCSADVCVCWVTITAPSSESLGAMITLPRVIAAPLDVAMPTDYLSILNRFAADRNLPTVTYETLATSYPSRTPALISGKPSQPVLHSVHAECTLAVYLASLGRPWTNIEIGCSKSSCWLCEVYLSHRQAGLAFHVQSVQGKLQPGWAMPEGGDGMVEKYLRTVVEDEVVEVLHKAKQGDSQPCLDSDEEEKKEPDLFEKPFWLR</sequence>